<sequence>MNSLSFCHRTYQPHGIVALEESKSRLATDILSWTIEHLLHLLDFVALALNCRSHVQHSFVEDGRLQQRAGTVLGDAEMLFVGHTKVVQRRVYGDLPLNFSGPIRQACITPLIVELDDGSKKVHGQRHFVVPVAR</sequence>
<reference evidence="1" key="1">
    <citation type="submission" date="2021-02" db="EMBL/GenBank/DDBJ databases">
        <authorList>
            <person name="Palmer J.M."/>
        </authorList>
    </citation>
    <scope>NUCLEOTIDE SEQUENCE</scope>
    <source>
        <strain evidence="1">SCRP734</strain>
    </source>
</reference>
<organism evidence="1 2">
    <name type="scientific">Phytophthora pseudosyringae</name>
    <dbReference type="NCBI Taxonomy" id="221518"/>
    <lineage>
        <taxon>Eukaryota</taxon>
        <taxon>Sar</taxon>
        <taxon>Stramenopiles</taxon>
        <taxon>Oomycota</taxon>
        <taxon>Peronosporomycetes</taxon>
        <taxon>Peronosporales</taxon>
        <taxon>Peronosporaceae</taxon>
        <taxon>Phytophthora</taxon>
    </lineage>
</organism>
<accession>A0A8T1VN55</accession>
<gene>
    <name evidence="1" type="ORF">PHYPSEUDO_004368</name>
</gene>
<keyword evidence="2" id="KW-1185">Reference proteome</keyword>
<proteinExistence type="predicted"/>
<protein>
    <submittedName>
        <fullName evidence="1">Uncharacterized protein</fullName>
    </submittedName>
</protein>
<evidence type="ECO:0000313" key="2">
    <source>
        <dbReference type="Proteomes" id="UP000694044"/>
    </source>
</evidence>
<dbReference type="AlphaFoldDB" id="A0A8T1VN55"/>
<name>A0A8T1VN55_9STRA</name>
<dbReference type="Proteomes" id="UP000694044">
    <property type="component" value="Unassembled WGS sequence"/>
</dbReference>
<comment type="caution">
    <text evidence="1">The sequence shown here is derived from an EMBL/GenBank/DDBJ whole genome shotgun (WGS) entry which is preliminary data.</text>
</comment>
<dbReference type="EMBL" id="JAGDFM010000198">
    <property type="protein sequence ID" value="KAG7382732.1"/>
    <property type="molecule type" value="Genomic_DNA"/>
</dbReference>
<evidence type="ECO:0000313" key="1">
    <source>
        <dbReference type="EMBL" id="KAG7382732.1"/>
    </source>
</evidence>